<reference evidence="2" key="1">
    <citation type="submission" date="2014-04" db="EMBL/GenBank/DDBJ databases">
        <title>Evolutionary Origins and Diversification of the Mycorrhizal Mutualists.</title>
        <authorList>
            <consortium name="DOE Joint Genome Institute"/>
            <consortium name="Mycorrhizal Genomics Consortium"/>
            <person name="Kohler A."/>
            <person name="Kuo A."/>
            <person name="Nagy L.G."/>
            <person name="Floudas D."/>
            <person name="Copeland A."/>
            <person name="Barry K.W."/>
            <person name="Cichocki N."/>
            <person name="Veneault-Fourrey C."/>
            <person name="LaButti K."/>
            <person name="Lindquist E.A."/>
            <person name="Lipzen A."/>
            <person name="Lundell T."/>
            <person name="Morin E."/>
            <person name="Murat C."/>
            <person name="Riley R."/>
            <person name="Ohm R."/>
            <person name="Sun H."/>
            <person name="Tunlid A."/>
            <person name="Henrissat B."/>
            <person name="Grigoriev I.V."/>
            <person name="Hibbett D.S."/>
            <person name="Martin F."/>
        </authorList>
    </citation>
    <scope>NUCLEOTIDE SEQUENCE [LARGE SCALE GENOMIC DNA]</scope>
    <source>
        <strain evidence="2">FD-334 SS-4</strain>
    </source>
</reference>
<proteinExistence type="predicted"/>
<dbReference type="AlphaFoldDB" id="A0A0D2P299"/>
<dbReference type="SUPFAM" id="SSF81383">
    <property type="entry name" value="F-box domain"/>
    <property type="match status" value="1"/>
</dbReference>
<dbReference type="STRING" id="945553.A0A0D2P299"/>
<dbReference type="Proteomes" id="UP000054270">
    <property type="component" value="Unassembled WGS sequence"/>
</dbReference>
<gene>
    <name evidence="1" type="ORF">HYPSUDRAFT_435296</name>
</gene>
<keyword evidence="2" id="KW-1185">Reference proteome</keyword>
<name>A0A0D2P299_HYPSF</name>
<dbReference type="EMBL" id="KN817533">
    <property type="protein sequence ID" value="KJA25054.1"/>
    <property type="molecule type" value="Genomic_DNA"/>
</dbReference>
<dbReference type="OrthoDB" id="3041002at2759"/>
<evidence type="ECO:0000313" key="2">
    <source>
        <dbReference type="Proteomes" id="UP000054270"/>
    </source>
</evidence>
<accession>A0A0D2P299</accession>
<protein>
    <recommendedName>
        <fullName evidence="3">F-box domain-containing protein</fullName>
    </recommendedName>
</protein>
<evidence type="ECO:0000313" key="1">
    <source>
        <dbReference type="EMBL" id="KJA25054.1"/>
    </source>
</evidence>
<sequence length="404" mass="45486">MMTQNQAVTLPVELHDMILSALLRLDGKSARPLSSVCHHWRMQLYKSIFADIHLDQLTAIPFSRLLAGSFSCLAILPSVRNLHLNTNGQRPWSDTDIVIIKHLLVQFALRTNLSSLALSDVDGAGKYQLDITSLSLPSFSSVNTVKLCRIIFKEPSSFRKLFALFPAVKHVEFNGILCPWSNEHWSELPPGEFALNLVVYSASSHRTNIQWTLTDPIASIKMEDLCSLGQLTTADMPTLLRQIGPALRELDVDFQPELMHGLLLDSVVNALDLSAARFLRRIRLGSSTHVLSCMHWVPNVLYGLSAVNNPSLKVLAIRFASSRQFHLDRPFLRFLTRGLCKRQYSAVRKIHFIAHHDCPFDQCTERAITQSIQAELPHYHKQGLVRITFCAREDESDDSVGRSA</sequence>
<evidence type="ECO:0008006" key="3">
    <source>
        <dbReference type="Google" id="ProtNLM"/>
    </source>
</evidence>
<dbReference type="InterPro" id="IPR036047">
    <property type="entry name" value="F-box-like_dom_sf"/>
</dbReference>
<organism evidence="1 2">
    <name type="scientific">Hypholoma sublateritium (strain FD-334 SS-4)</name>
    <dbReference type="NCBI Taxonomy" id="945553"/>
    <lineage>
        <taxon>Eukaryota</taxon>
        <taxon>Fungi</taxon>
        <taxon>Dikarya</taxon>
        <taxon>Basidiomycota</taxon>
        <taxon>Agaricomycotina</taxon>
        <taxon>Agaricomycetes</taxon>
        <taxon>Agaricomycetidae</taxon>
        <taxon>Agaricales</taxon>
        <taxon>Agaricineae</taxon>
        <taxon>Strophariaceae</taxon>
        <taxon>Hypholoma</taxon>
    </lineage>
</organism>
<dbReference type="OMA" id="ILENTNW"/>